<gene>
    <name evidence="2" type="ORF">TREES_T100021702</name>
</gene>
<keyword evidence="1" id="KW-0732">Signal</keyword>
<name>L9JLX8_TUPCH</name>
<evidence type="ECO:0000313" key="3">
    <source>
        <dbReference type="Proteomes" id="UP000011518"/>
    </source>
</evidence>
<proteinExistence type="predicted"/>
<dbReference type="InterPro" id="IPR013783">
    <property type="entry name" value="Ig-like_fold"/>
</dbReference>
<dbReference type="EMBL" id="KB320971">
    <property type="protein sequence ID" value="ELW51496.1"/>
    <property type="molecule type" value="Genomic_DNA"/>
</dbReference>
<accession>L9JLX8</accession>
<dbReference type="InParanoid" id="L9JLX8"/>
<dbReference type="SUPFAM" id="SSF48726">
    <property type="entry name" value="Immunoglobulin"/>
    <property type="match status" value="1"/>
</dbReference>
<evidence type="ECO:0000313" key="2">
    <source>
        <dbReference type="EMBL" id="ELW51496.1"/>
    </source>
</evidence>
<dbReference type="Gene3D" id="2.60.40.10">
    <property type="entry name" value="Immunoglobulins"/>
    <property type="match status" value="1"/>
</dbReference>
<feature type="chain" id="PRO_5003999196" evidence="1">
    <location>
        <begin position="21"/>
        <end position="102"/>
    </location>
</feature>
<sequence>MRFPAQLLGLLMLWVPGSSGDVVMTQTPLSLPIIPGETVSISCKSSQSLLHSDGNTYLHWLQQKPGALPTAQAPAICGPVSCSSISLESKAEGQSGLIRDID</sequence>
<reference evidence="3" key="1">
    <citation type="submission" date="2012-07" db="EMBL/GenBank/DDBJ databases">
        <title>Genome of the Chinese tree shrew, a rising model animal genetically related to primates.</title>
        <authorList>
            <person name="Zhang G."/>
            <person name="Fan Y."/>
            <person name="Yao Y."/>
            <person name="Huang Z."/>
        </authorList>
    </citation>
    <scope>NUCLEOTIDE SEQUENCE [LARGE SCALE GENOMIC DNA]</scope>
</reference>
<reference evidence="3" key="2">
    <citation type="journal article" date="2013" name="Nat. Commun.">
        <title>Genome of the Chinese tree shrew.</title>
        <authorList>
            <person name="Fan Y."/>
            <person name="Huang Z.Y."/>
            <person name="Cao C.C."/>
            <person name="Chen C.S."/>
            <person name="Chen Y.X."/>
            <person name="Fan D.D."/>
            <person name="He J."/>
            <person name="Hou H.L."/>
            <person name="Hu L."/>
            <person name="Hu X.T."/>
            <person name="Jiang X.T."/>
            <person name="Lai R."/>
            <person name="Lang Y.S."/>
            <person name="Liang B."/>
            <person name="Liao S.G."/>
            <person name="Mu D."/>
            <person name="Ma Y.Y."/>
            <person name="Niu Y.Y."/>
            <person name="Sun X.Q."/>
            <person name="Xia J.Q."/>
            <person name="Xiao J."/>
            <person name="Xiong Z.Q."/>
            <person name="Xu L."/>
            <person name="Yang L."/>
            <person name="Zhang Y."/>
            <person name="Zhao W."/>
            <person name="Zhao X.D."/>
            <person name="Zheng Y.T."/>
            <person name="Zhou J.M."/>
            <person name="Zhu Y.B."/>
            <person name="Zhang G.J."/>
            <person name="Wang J."/>
            <person name="Yao Y.G."/>
        </authorList>
    </citation>
    <scope>NUCLEOTIDE SEQUENCE [LARGE SCALE GENOMIC DNA]</scope>
</reference>
<feature type="signal peptide" evidence="1">
    <location>
        <begin position="1"/>
        <end position="20"/>
    </location>
</feature>
<protein>
    <submittedName>
        <fullName evidence="2">Ig kappa chain V-II region RPMI 6410</fullName>
    </submittedName>
</protein>
<evidence type="ECO:0000256" key="1">
    <source>
        <dbReference type="SAM" id="SignalP"/>
    </source>
</evidence>
<dbReference type="AlphaFoldDB" id="L9JLX8"/>
<keyword evidence="3" id="KW-1185">Reference proteome</keyword>
<dbReference type="InterPro" id="IPR036179">
    <property type="entry name" value="Ig-like_dom_sf"/>
</dbReference>
<organism evidence="2 3">
    <name type="scientific">Tupaia chinensis</name>
    <name type="common">Chinese tree shrew</name>
    <name type="synonym">Tupaia belangeri chinensis</name>
    <dbReference type="NCBI Taxonomy" id="246437"/>
    <lineage>
        <taxon>Eukaryota</taxon>
        <taxon>Metazoa</taxon>
        <taxon>Chordata</taxon>
        <taxon>Craniata</taxon>
        <taxon>Vertebrata</taxon>
        <taxon>Euteleostomi</taxon>
        <taxon>Mammalia</taxon>
        <taxon>Eutheria</taxon>
        <taxon>Euarchontoglires</taxon>
        <taxon>Scandentia</taxon>
        <taxon>Tupaiidae</taxon>
        <taxon>Tupaia</taxon>
    </lineage>
</organism>
<dbReference type="Proteomes" id="UP000011518">
    <property type="component" value="Unassembled WGS sequence"/>
</dbReference>